<dbReference type="Proteomes" id="UP000005408">
    <property type="component" value="Unassembled WGS sequence"/>
</dbReference>
<dbReference type="PANTHER" id="PTHR34828:SF1">
    <property type="entry name" value="TESTIS-EXPRESSED PROTEIN 45"/>
    <property type="match status" value="1"/>
</dbReference>
<keyword evidence="2" id="KW-1185">Reference proteome</keyword>
<reference evidence="1" key="1">
    <citation type="submission" date="2022-08" db="UniProtKB">
        <authorList>
            <consortium name="EnsemblMetazoa"/>
        </authorList>
    </citation>
    <scope>IDENTIFICATION</scope>
    <source>
        <strain evidence="1">05x7-T-G4-1.051#20</strain>
    </source>
</reference>
<sequence>MFSCLENKYYDCLIYTDLSKRNMSQSVATPLTNPHTGSDFLASTNFKVAQDMSVLEESMKSVFKKDYPPYQHYGREKESERPKLAEVMTRDDTFFKDRASETVHALISGQSRRLQRQSAISPKVTPIKHWNPAQDYRDRFMGHDTSVHVTHRAPSMHEGGPPTVKGDDRMTNFKTSHGDQFQGKWEKPVQTLPAPYGYNIPVGDPDKVTINATTMQDTYPFLSDKSETKPYCKSAVSAYLGRTNFKERDGHGRYNDYLSTASVSFQPASTQFERYRPGKHRNHSDFPEGDLQESRVAERVNMTTSRFYHGNPPLGLHNRIVSGANLRTKSNVQFEEPPLTKTFYDTTTHSTFKPANVPYTYDRTKFHKETNIPMDYYDKNEVKPTSSFMDFKDPRIGRMNMHNPALENLKMSHILPPLGGSQLHNTTHQVMFTPKSSEKHVYDSQRLQKSSVPLGTLKIV</sequence>
<dbReference type="InterPro" id="IPR028001">
    <property type="entry name" value="SAXO5"/>
</dbReference>
<organism evidence="1 2">
    <name type="scientific">Magallana gigas</name>
    <name type="common">Pacific oyster</name>
    <name type="synonym">Crassostrea gigas</name>
    <dbReference type="NCBI Taxonomy" id="29159"/>
    <lineage>
        <taxon>Eukaryota</taxon>
        <taxon>Metazoa</taxon>
        <taxon>Spiralia</taxon>
        <taxon>Lophotrochozoa</taxon>
        <taxon>Mollusca</taxon>
        <taxon>Bivalvia</taxon>
        <taxon>Autobranchia</taxon>
        <taxon>Pteriomorphia</taxon>
        <taxon>Ostreida</taxon>
        <taxon>Ostreoidea</taxon>
        <taxon>Ostreidae</taxon>
        <taxon>Magallana</taxon>
    </lineage>
</organism>
<accession>A0A8W8HS78</accession>
<name>A0A8W8HS78_MAGGI</name>
<evidence type="ECO:0000313" key="2">
    <source>
        <dbReference type="Proteomes" id="UP000005408"/>
    </source>
</evidence>
<evidence type="ECO:0000313" key="1">
    <source>
        <dbReference type="EnsemblMetazoa" id="G10756.1:cds"/>
    </source>
</evidence>
<dbReference type="Pfam" id="PF15373">
    <property type="entry name" value="SAXO5-like"/>
    <property type="match status" value="1"/>
</dbReference>
<protein>
    <submittedName>
        <fullName evidence="1">Uncharacterized protein</fullName>
    </submittedName>
</protein>
<dbReference type="EnsemblMetazoa" id="G10756.1">
    <property type="protein sequence ID" value="G10756.1:cds"/>
    <property type="gene ID" value="G10756"/>
</dbReference>
<dbReference type="AlphaFoldDB" id="A0A8W8HS78"/>
<proteinExistence type="predicted"/>
<dbReference type="PANTHER" id="PTHR34828">
    <property type="entry name" value="TESTIS-EXPRESSED PROTEIN 45"/>
    <property type="match status" value="1"/>
</dbReference>